<organism evidence="3 4">
    <name type="scientific">Seriola dumerili</name>
    <name type="common">Greater amberjack</name>
    <name type="synonym">Caranx dumerili</name>
    <dbReference type="NCBI Taxonomy" id="41447"/>
    <lineage>
        <taxon>Eukaryota</taxon>
        <taxon>Metazoa</taxon>
        <taxon>Chordata</taxon>
        <taxon>Craniata</taxon>
        <taxon>Vertebrata</taxon>
        <taxon>Euteleostomi</taxon>
        <taxon>Actinopterygii</taxon>
        <taxon>Neopterygii</taxon>
        <taxon>Teleostei</taxon>
        <taxon>Neoteleostei</taxon>
        <taxon>Acanthomorphata</taxon>
        <taxon>Carangaria</taxon>
        <taxon>Carangiformes</taxon>
        <taxon>Carangidae</taxon>
        <taxon>Seriola</taxon>
    </lineage>
</organism>
<dbReference type="SUPFAM" id="SSF53098">
    <property type="entry name" value="Ribonuclease H-like"/>
    <property type="match status" value="1"/>
</dbReference>
<dbReference type="InterPro" id="IPR012337">
    <property type="entry name" value="RNaseH-like_sf"/>
</dbReference>
<feature type="domain" description="Integrase catalytic" evidence="2">
    <location>
        <begin position="1"/>
        <end position="90"/>
    </location>
</feature>
<dbReference type="Ensembl" id="ENSSDUT00000006901.1">
    <property type="protein sequence ID" value="ENSSDUP00000006769.1"/>
    <property type="gene ID" value="ENSSDUG00000004993.1"/>
</dbReference>
<dbReference type="Pfam" id="PF00665">
    <property type="entry name" value="rve"/>
    <property type="match status" value="1"/>
</dbReference>
<feature type="region of interest" description="Disordered" evidence="1">
    <location>
        <begin position="212"/>
        <end position="248"/>
    </location>
</feature>
<dbReference type="GO" id="GO:0015074">
    <property type="term" value="P:DNA integration"/>
    <property type="evidence" value="ECO:0007669"/>
    <property type="project" value="InterPro"/>
</dbReference>
<dbReference type="FunFam" id="3.30.420.10:FF:000063">
    <property type="entry name" value="Retrovirus-related Pol polyprotein from transposon 297-like Protein"/>
    <property type="match status" value="1"/>
</dbReference>
<dbReference type="PANTHER" id="PTHR37984:SF9">
    <property type="entry name" value="INTEGRASE CATALYTIC DOMAIN-CONTAINING PROTEIN"/>
    <property type="match status" value="1"/>
</dbReference>
<proteinExistence type="predicted"/>
<dbReference type="STRING" id="41447.ENSSDUP00000006769"/>
<reference evidence="3" key="1">
    <citation type="submission" date="2025-08" db="UniProtKB">
        <authorList>
            <consortium name="Ensembl"/>
        </authorList>
    </citation>
    <scope>IDENTIFICATION</scope>
</reference>
<keyword evidence="4" id="KW-1185">Reference proteome</keyword>
<dbReference type="PROSITE" id="PS50994">
    <property type="entry name" value="INTEGRASE"/>
    <property type="match status" value="1"/>
</dbReference>
<dbReference type="InterPro" id="IPR001584">
    <property type="entry name" value="Integrase_cat-core"/>
</dbReference>
<dbReference type="InterPro" id="IPR036397">
    <property type="entry name" value="RNaseH_sf"/>
</dbReference>
<evidence type="ECO:0000259" key="2">
    <source>
        <dbReference type="PROSITE" id="PS50994"/>
    </source>
</evidence>
<dbReference type="Gene3D" id="3.30.420.10">
    <property type="entry name" value="Ribonuclease H-like superfamily/Ribonuclease H"/>
    <property type="match status" value="1"/>
</dbReference>
<dbReference type="PANTHER" id="PTHR37984">
    <property type="entry name" value="PROTEIN CBG26694"/>
    <property type="match status" value="1"/>
</dbReference>
<sequence>MFDYFSRFTEVAKLLSTTSTAVVERIKSWFARQGIPLQVITDNGPQFSSDTFGQFAKAWGFTHVTSSPLYPQGNGAAERAVRTAKQLLRKSPDPYLALLAYRSTPLAGGFSPSELLQGRRLRTTLPTHPSVHIPAWPDLAAFSKADLQAKSTQKAYFHTRHRAKTLPVLRTGDTVWVRDSNQKRTVRQTAHTPRSYYVQMQNGTVRRNRRDLNLTEPDDHPLLEPALPDPTQQPEAATPGEKPLVQCS</sequence>
<name>A0A3B4TKL2_SERDU</name>
<dbReference type="InterPro" id="IPR050951">
    <property type="entry name" value="Retrovirus_Pol_polyprotein"/>
</dbReference>
<evidence type="ECO:0000256" key="1">
    <source>
        <dbReference type="SAM" id="MobiDB-lite"/>
    </source>
</evidence>
<dbReference type="OMA" id="SECHRAH"/>
<dbReference type="GO" id="GO:0003676">
    <property type="term" value="F:nucleic acid binding"/>
    <property type="evidence" value="ECO:0007669"/>
    <property type="project" value="InterPro"/>
</dbReference>
<protein>
    <recommendedName>
        <fullName evidence="2">Integrase catalytic domain-containing protein</fullName>
    </recommendedName>
</protein>
<reference evidence="3" key="2">
    <citation type="submission" date="2025-09" db="UniProtKB">
        <authorList>
            <consortium name="Ensembl"/>
        </authorList>
    </citation>
    <scope>IDENTIFICATION</scope>
</reference>
<dbReference type="Proteomes" id="UP000261420">
    <property type="component" value="Unplaced"/>
</dbReference>
<dbReference type="AlphaFoldDB" id="A0A3B4TKL2"/>
<evidence type="ECO:0000313" key="3">
    <source>
        <dbReference type="Ensembl" id="ENSSDUP00000006769.1"/>
    </source>
</evidence>
<evidence type="ECO:0000313" key="4">
    <source>
        <dbReference type="Proteomes" id="UP000261420"/>
    </source>
</evidence>
<accession>A0A3B4TKL2</accession>
<feature type="compositionally biased region" description="Basic and acidic residues" evidence="1">
    <location>
        <begin position="212"/>
        <end position="222"/>
    </location>
</feature>
<dbReference type="GeneTree" id="ENSGT00490000044642"/>